<feature type="transmembrane region" description="Helical" evidence="17">
    <location>
        <begin position="2033"/>
        <end position="2055"/>
    </location>
</feature>
<evidence type="ECO:0000256" key="16">
    <source>
        <dbReference type="ARBA" id="ARBA00034066"/>
    </source>
</evidence>
<gene>
    <name evidence="18" type="ORF">FAD_0235</name>
</gene>
<dbReference type="KEGG" id="fai:FAD_0235"/>
<evidence type="ECO:0000256" key="11">
    <source>
        <dbReference type="ARBA" id="ARBA00022842"/>
    </source>
</evidence>
<dbReference type="InterPro" id="IPR003674">
    <property type="entry name" value="Oligo_trans_STT3"/>
</dbReference>
<evidence type="ECO:0000256" key="5">
    <source>
        <dbReference type="ARBA" id="ARBA00010810"/>
    </source>
</evidence>
<dbReference type="SUPFAM" id="SSF49464">
    <property type="entry name" value="Carboxypeptidase regulatory domain-like"/>
    <property type="match status" value="1"/>
</dbReference>
<dbReference type="InterPro" id="IPR008969">
    <property type="entry name" value="CarboxyPept-like_regulatory"/>
</dbReference>
<dbReference type="GO" id="GO:0005886">
    <property type="term" value="C:plasma membrane"/>
    <property type="evidence" value="ECO:0007669"/>
    <property type="project" value="UniProtKB-SubCell"/>
</dbReference>
<feature type="transmembrane region" description="Helical" evidence="17">
    <location>
        <begin position="20"/>
        <end position="39"/>
    </location>
</feature>
<keyword evidence="10" id="KW-0479">Metal-binding</keyword>
<dbReference type="GeneID" id="31675744"/>
<feature type="transmembrane region" description="Helical" evidence="17">
    <location>
        <begin position="144"/>
        <end position="163"/>
    </location>
</feature>
<keyword evidence="19" id="KW-1185">Reference proteome</keyword>
<feature type="transmembrane region" description="Helical" evidence="17">
    <location>
        <begin position="266"/>
        <end position="286"/>
    </location>
</feature>
<name>A0A1V0N1Y1_9ARCH</name>
<feature type="transmembrane region" description="Helical" evidence="17">
    <location>
        <begin position="381"/>
        <end position="400"/>
    </location>
</feature>
<evidence type="ECO:0000256" key="2">
    <source>
        <dbReference type="ARBA" id="ARBA00001946"/>
    </source>
</evidence>
<feature type="transmembrane region" description="Helical" evidence="17">
    <location>
        <begin position="112"/>
        <end position="132"/>
    </location>
</feature>
<dbReference type="OrthoDB" id="82393at2157"/>
<proteinExistence type="inferred from homology"/>
<reference evidence="18 19" key="1">
    <citation type="submission" date="2011-10" db="EMBL/GenBank/DDBJ databases">
        <title>Metabolic and evolutionary patterns in the extreme acidophile Ferroplasma acidiphilum.</title>
        <authorList>
            <person name="Golyshina O.V."/>
            <person name="Kozyavkin S.A."/>
            <person name="Tatusov R.L."/>
            <person name="Slesarev A.I."/>
            <person name="Golyshin P.N."/>
        </authorList>
    </citation>
    <scope>NUCLEOTIDE SEQUENCE [LARGE SCALE GENOMIC DNA]</scope>
    <source>
        <strain evidence="19">Y</strain>
    </source>
</reference>
<evidence type="ECO:0000256" key="12">
    <source>
        <dbReference type="ARBA" id="ARBA00022989"/>
    </source>
</evidence>
<dbReference type="GO" id="GO:0004576">
    <property type="term" value="F:oligosaccharyl transferase activity"/>
    <property type="evidence" value="ECO:0007669"/>
    <property type="project" value="InterPro"/>
</dbReference>
<evidence type="ECO:0000256" key="13">
    <source>
        <dbReference type="ARBA" id="ARBA00023136"/>
    </source>
</evidence>
<dbReference type="GO" id="GO:0046872">
    <property type="term" value="F:metal ion binding"/>
    <property type="evidence" value="ECO:0007669"/>
    <property type="project" value="UniProtKB-KW"/>
</dbReference>
<evidence type="ECO:0000256" key="10">
    <source>
        <dbReference type="ARBA" id="ARBA00022723"/>
    </source>
</evidence>
<evidence type="ECO:0000256" key="17">
    <source>
        <dbReference type="SAM" id="Phobius"/>
    </source>
</evidence>
<feature type="transmembrane region" description="Helical" evidence="17">
    <location>
        <begin position="320"/>
        <end position="339"/>
    </location>
</feature>
<keyword evidence="9 17" id="KW-0812">Transmembrane</keyword>
<keyword evidence="13 17" id="KW-0472">Membrane</keyword>
<dbReference type="UniPathway" id="UPA00378"/>
<sequence length="2061" mass="223575">MEITDRFKQNIARHPEVPVLIALLALYMFLSNFFVWSLAFQDNYLNVSGGSDPYFNYYIVQYILSTHTQLTHTILLNYPVGTFNARPPFYQWSIVFAGYILSPFVGVKMGAYYAFMESDAFYGALLIIPVYLITKQIFGKKAGLFAAVLFTIMPGNLTSGILTDGRAHTPELIFAFLSIYFFEMAVITAKKRVIINKLTDTRSYFSSIKNYYEENKIATIYALMSAVSLGGLIVFWQGFPYIEVILLIYVAVQLLYNLFTKKPTGYLTYISTIYVAASFPIGFYYYDVTFMIHAWFLPPLAMGLMIIGFGILINIVARRPWIITIPALVLVTIAGLFVISKTNPAILKELITGDGYFVKSRVYSTIAEAAAPALGQYISDFGPGLFLLGIAGVPFIIYRFLKEKKEATLLVIIFAIFSIFMSFEAARFNITAAPAYAILGGGLIMYFVDKIRHNESTKKSRHVSGRKSLRKNISGVTIGFAVIVVLILIIPSGMGAFSAAVPENNAASYNHILNSTVPKGIRPNNPFGNYGLAIDNKTQPIAASFNWLATQNTNQSIENRPAYVSWWDYGFQELQQGQHPTVADDFQQGIASAGQMLLAQNQTQEISLFISRVLQTPGGYSNGHFNASITATMHKYFGVNETNTIANMYGNPLNSSYTPLLSETAYGGHQINVTSSYNARHALIMGQLSTKYNLSTLVNAYSALEKVTGSSISYIQVDHSLYPFSGSNPGIFYAPAYLTDTPSYTADGEVVPTNYYNVVAVTNTGAQYTLNNLPTGVTVSNYLLNYTSAFYNTTIYKTIYGFPESNINNVTHVYPAFNMSNFELVYYASEYNPAKDANNSTPGWTLIPLQTAYKYQQEGKGTEVLLPASLIGNEDPIINYYPGAVIHGQITNANGIGIAGVHVTIEDQYGIPHEVVTTNSTGYYSITGLPGNDTLVYSTGSVNSDTLNGTNVIGTQSVAVSQNQGNRIGNYNITQNMHMARNSVYGYVTVDNGTSHASINSGTITLTNSTYGINVTAPITNGMYSLSNVIPYGYNATITSNGKTYTNFTTLQVTGKSQQLSNLTVKMDSIKVTASVSGSGLSGYTAYLNSTSGNYQLTGVTSSSGTYTFGVYPGTYNITIKANGTEDKSVATVSGWGKSKSVSLTPELTAKVSGNATPYAKISFYFDGQISDYKNVTANASGAYNISMPYGIYTIYSTNTSGGVFAKTINVTGNAVQNISYSPAVKYKISSTMNTTKYYSGTYEILAANSTGQHYTLLDYNYANSSIPYTIYLPSAKYSFAGTGTYNGKTMAGFNISTTATSVNINLTDSDSHSILTSTNNTIGYVSQGIMLVYNNSTPYYYTEISGGTGKVYGYNTSTVGIQSPYYYNSTIPINSSIYYAKQNMVSVSMSVYNDSKLTNYTGTITLTGLYNTYTLNMTKGVASKEIAMGVYYTQVSNNSAYIVPDLTGTVVNSSASQSFVKNSNLYFTFKNSNTTITGSGTTLFNSTGVNVGLNHLPAGTYTLYSVNATLVNMTTITLDKNTSLSPVYHTGYNLSITNNLSISAAYHIKNGSMEITTSSSKNLTIMLPDINFTITSSGNFTNSTGAYTYVNTSTPANNVTPGAAVHNFKVNLTPKEVYDKISGNVYLKGTNVSGVNVILTKNGKQIDNTTSSSTGFNLTKLVPGTYGLYANYTTAGGNEYAYFQNVTLQPFKNLTYNISLMPAYKVTLGGLNNTNSSVPTQLTVTGGSPISPSMYITSTGESNSIILPGNETYNFTITNTTVQSGITVNYSASQTIFLNNTDNKQLTLHKDYVSRYILMDPSVTGYIGENVTTTVKVYNKGTTNDTLHLYSGNSTWALSFSPYNLTVPMGANKTVVVNITIPIAKAGNNTVDVMALINGTSHYIGNITVDVEKGSSYNVSYSKYAEVNGTLNMIPVTIKNTNNTALTINLGVINSSKLLSDYDIVAYATENGKNVTNVTLSTGQSVTIYILAYGINGRTLHSVPIEFETNATINGKLTYQNETITPVLPSATVGTGSSGDHIISNYNKNPAITIYIGIGIIVAALLAGVIGSSIRSRKKR</sequence>
<evidence type="ECO:0000313" key="18">
    <source>
        <dbReference type="EMBL" id="ARD84160.1"/>
    </source>
</evidence>
<protein>
    <recommendedName>
        <fullName evidence="6">dolichyl-phosphooligosaccharide-protein glycotransferase</fullName>
        <ecNumber evidence="6">2.4.99.21</ecNumber>
    </recommendedName>
    <alternativeName>
        <fullName evidence="15">Oligosaccharyl transferase</fullName>
    </alternativeName>
</protein>
<dbReference type="Proteomes" id="UP000192050">
    <property type="component" value="Chromosome"/>
</dbReference>
<keyword evidence="12 17" id="KW-1133">Transmembrane helix</keyword>
<feature type="transmembrane region" description="Helical" evidence="17">
    <location>
        <begin position="241"/>
        <end position="259"/>
    </location>
</feature>
<comment type="cofactor">
    <cofactor evidence="1">
        <name>Mn(2+)</name>
        <dbReference type="ChEBI" id="CHEBI:29035"/>
    </cofactor>
</comment>
<keyword evidence="7" id="KW-0328">Glycosyltransferase</keyword>
<evidence type="ECO:0000256" key="6">
    <source>
        <dbReference type="ARBA" id="ARBA00012602"/>
    </source>
</evidence>
<dbReference type="GeneID" id="16025388"/>
<keyword evidence="11" id="KW-0460">Magnesium</keyword>
<dbReference type="Gene3D" id="3.40.50.12610">
    <property type="match status" value="1"/>
</dbReference>
<keyword evidence="8" id="KW-0808">Transferase</keyword>
<keyword evidence="14" id="KW-0464">Manganese</keyword>
<evidence type="ECO:0000256" key="7">
    <source>
        <dbReference type="ARBA" id="ARBA00022676"/>
    </source>
</evidence>
<comment type="pathway">
    <text evidence="4">Protein modification; protein glycosylation.</text>
</comment>
<evidence type="ECO:0000256" key="15">
    <source>
        <dbReference type="ARBA" id="ARBA00030679"/>
    </source>
</evidence>
<evidence type="ECO:0000256" key="14">
    <source>
        <dbReference type="ARBA" id="ARBA00023211"/>
    </source>
</evidence>
<comment type="cofactor">
    <cofactor evidence="2">
        <name>Mg(2+)</name>
        <dbReference type="ChEBI" id="CHEBI:18420"/>
    </cofactor>
</comment>
<dbReference type="EC" id="2.4.99.21" evidence="6"/>
<feature type="transmembrane region" description="Helical" evidence="17">
    <location>
        <begin position="89"/>
        <end position="106"/>
    </location>
</feature>
<dbReference type="STRING" id="74969.FAD_0235"/>
<dbReference type="EMBL" id="CP015363">
    <property type="protein sequence ID" value="ARD84160.1"/>
    <property type="molecule type" value="Genomic_DNA"/>
</dbReference>
<accession>A0A1V0N1Y1</accession>
<feature type="transmembrane region" description="Helical" evidence="17">
    <location>
        <begin position="59"/>
        <end position="77"/>
    </location>
</feature>
<evidence type="ECO:0000313" key="19">
    <source>
        <dbReference type="Proteomes" id="UP000192050"/>
    </source>
</evidence>
<evidence type="ECO:0000256" key="9">
    <source>
        <dbReference type="ARBA" id="ARBA00022692"/>
    </source>
</evidence>
<dbReference type="PANTHER" id="PTHR13872">
    <property type="entry name" value="DOLICHYL-DIPHOSPHOOLIGOSACCHARIDE--PROTEIN GLYCOSYLTRANSFERASE SUBUNIT"/>
    <property type="match status" value="1"/>
</dbReference>
<comment type="catalytic activity">
    <reaction evidence="16">
        <text>an archaeal dolichyl phosphooligosaccharide + [protein]-L-asparagine = an archaeal dolichyl phosphate + a glycoprotein with the oligosaccharide chain attached by N-beta-D-glycosyl linkage to a protein L-asparagine.</text>
        <dbReference type="EC" id="2.4.99.21"/>
    </reaction>
</comment>
<comment type="subcellular location">
    <subcellularLocation>
        <location evidence="3">Cell membrane</location>
        <topology evidence="3">Multi-pass membrane protein</topology>
    </subcellularLocation>
</comment>
<feature type="transmembrane region" description="Helical" evidence="17">
    <location>
        <begin position="469"/>
        <end position="490"/>
    </location>
</feature>
<feature type="transmembrane region" description="Helical" evidence="17">
    <location>
        <begin position="407"/>
        <end position="423"/>
    </location>
</feature>
<dbReference type="RefSeq" id="WP_009887243.1">
    <property type="nucleotide sequence ID" value="NZ_CP015363.1"/>
</dbReference>
<feature type="transmembrane region" description="Helical" evidence="17">
    <location>
        <begin position="292"/>
        <end position="313"/>
    </location>
</feature>
<feature type="transmembrane region" description="Helical" evidence="17">
    <location>
        <begin position="217"/>
        <end position="235"/>
    </location>
</feature>
<organism evidence="18 19">
    <name type="scientific">Ferroplasma acidiphilum</name>
    <dbReference type="NCBI Taxonomy" id="74969"/>
    <lineage>
        <taxon>Archaea</taxon>
        <taxon>Methanobacteriati</taxon>
        <taxon>Thermoplasmatota</taxon>
        <taxon>Thermoplasmata</taxon>
        <taxon>Thermoplasmatales</taxon>
        <taxon>Ferroplasmaceae</taxon>
        <taxon>Ferroplasma</taxon>
    </lineage>
</organism>
<evidence type="ECO:0000256" key="4">
    <source>
        <dbReference type="ARBA" id="ARBA00004922"/>
    </source>
</evidence>
<evidence type="ECO:0000256" key="1">
    <source>
        <dbReference type="ARBA" id="ARBA00001936"/>
    </source>
</evidence>
<evidence type="ECO:0000256" key="3">
    <source>
        <dbReference type="ARBA" id="ARBA00004651"/>
    </source>
</evidence>
<comment type="similarity">
    <text evidence="5">Belongs to the STT3 family.</text>
</comment>
<feature type="transmembrane region" description="Helical" evidence="17">
    <location>
        <begin position="429"/>
        <end position="448"/>
    </location>
</feature>
<feature type="transmembrane region" description="Helical" evidence="17">
    <location>
        <begin position="169"/>
        <end position="189"/>
    </location>
</feature>
<dbReference type="PANTHER" id="PTHR13872:SF1">
    <property type="entry name" value="DOLICHYL-DIPHOSPHOOLIGOSACCHARIDE--PROTEIN GLYCOSYLTRANSFERASE SUBUNIT STT3B"/>
    <property type="match status" value="1"/>
</dbReference>
<evidence type="ECO:0000256" key="8">
    <source>
        <dbReference type="ARBA" id="ARBA00022679"/>
    </source>
</evidence>